<evidence type="ECO:0000313" key="2">
    <source>
        <dbReference type="EMBL" id="CBK97364.1"/>
    </source>
</evidence>
<evidence type="ECO:0000256" key="1">
    <source>
        <dbReference type="SAM" id="MobiDB-lite"/>
    </source>
</evidence>
<dbReference type="BioCyc" id="ESIR657319:G136K-2024-MONOMER"/>
<sequence>MQGKGVGDFRGMVRFCEGWVWNERLLTEVSEKRKGYGKCDNPSGSRPNFFGRQHLTFDKGR</sequence>
<dbReference type="KEGG" id="esu:EUS_23910"/>
<name>D4JW95_9FIRM</name>
<dbReference type="EMBL" id="FP929044">
    <property type="protein sequence ID" value="CBK97364.1"/>
    <property type="molecule type" value="Genomic_DNA"/>
</dbReference>
<dbReference type="Proteomes" id="UP000008803">
    <property type="component" value="Chromosome"/>
</dbReference>
<feature type="region of interest" description="Disordered" evidence="1">
    <location>
        <begin position="36"/>
        <end position="61"/>
    </location>
</feature>
<proteinExistence type="predicted"/>
<evidence type="ECO:0000313" key="3">
    <source>
        <dbReference type="Proteomes" id="UP000008803"/>
    </source>
</evidence>
<accession>D4JW95</accession>
<reference evidence="2 3" key="1">
    <citation type="submission" date="2010-03" db="EMBL/GenBank/DDBJ databases">
        <title>The genome sequence of Eubacterium siraeum 70/3.</title>
        <authorList>
            <consortium name="metaHIT consortium -- http://www.metahit.eu/"/>
            <person name="Pajon A."/>
            <person name="Turner K."/>
            <person name="Parkhill J."/>
            <person name="Duncan S."/>
            <person name="Flint H."/>
        </authorList>
    </citation>
    <scope>NUCLEOTIDE SEQUENCE [LARGE SCALE GENOMIC DNA]</scope>
    <source>
        <strain evidence="2 3">70/3</strain>
    </source>
</reference>
<organism evidence="2 3">
    <name type="scientific">[Eubacterium] siraeum 70/3</name>
    <dbReference type="NCBI Taxonomy" id="657319"/>
    <lineage>
        <taxon>Bacteria</taxon>
        <taxon>Bacillati</taxon>
        <taxon>Bacillota</taxon>
        <taxon>Clostridia</taxon>
        <taxon>Eubacteriales</taxon>
        <taxon>Oscillospiraceae</taxon>
        <taxon>Oscillospiraceae incertae sedis</taxon>
    </lineage>
</organism>
<reference evidence="2 3" key="2">
    <citation type="submission" date="2010-03" db="EMBL/GenBank/DDBJ databases">
        <authorList>
            <person name="Pajon A."/>
        </authorList>
    </citation>
    <scope>NUCLEOTIDE SEQUENCE [LARGE SCALE GENOMIC DNA]</scope>
    <source>
        <strain evidence="2 3">70/3</strain>
    </source>
</reference>
<dbReference type="AlphaFoldDB" id="D4JW95"/>
<gene>
    <name evidence="2" type="ORF">EUS_23910</name>
</gene>
<protein>
    <submittedName>
        <fullName evidence="2">Uncharacterized protein</fullName>
    </submittedName>
</protein>
<dbReference type="HOGENOM" id="CLU_2915656_0_0_9"/>